<feature type="transmembrane region" description="Helical" evidence="1">
    <location>
        <begin position="97"/>
        <end position="116"/>
    </location>
</feature>
<keyword evidence="4" id="KW-1185">Reference proteome</keyword>
<organism evidence="3 4">
    <name type="scientific">Fusarium kuroshium</name>
    <dbReference type="NCBI Taxonomy" id="2010991"/>
    <lineage>
        <taxon>Eukaryota</taxon>
        <taxon>Fungi</taxon>
        <taxon>Dikarya</taxon>
        <taxon>Ascomycota</taxon>
        <taxon>Pezizomycotina</taxon>
        <taxon>Sordariomycetes</taxon>
        <taxon>Hypocreomycetidae</taxon>
        <taxon>Hypocreales</taxon>
        <taxon>Nectriaceae</taxon>
        <taxon>Fusarium</taxon>
        <taxon>Fusarium solani species complex</taxon>
    </lineage>
</organism>
<proteinExistence type="predicted"/>
<feature type="signal peptide" evidence="2">
    <location>
        <begin position="1"/>
        <end position="20"/>
    </location>
</feature>
<dbReference type="EMBL" id="NKUJ01000323">
    <property type="protein sequence ID" value="RMJ07758.1"/>
    <property type="molecule type" value="Genomic_DNA"/>
</dbReference>
<feature type="chain" id="PRO_5018154869" evidence="2">
    <location>
        <begin position="21"/>
        <end position="397"/>
    </location>
</feature>
<keyword evidence="1" id="KW-1133">Transmembrane helix</keyword>
<sequence>MTSKITLCLLLGCALLGGYGSMFTSYYHGFFDALKVCIAESASPSRQCILDMSDSIGSVSNSYTGFIHIDSLIQVLLEFFSQGLRSDPDLDGIDMEALLAFGYLAAQFGAAWYLMALEGLRVGNRGTILSWTGTFGIIFQGVTITIIAPIYLMLQLLLSSPTLKPTSILADPFDLALLPISTAISYVLPTIGLCLPLLNVLSPTARFIAIALWQPFPLYQSAIQALSRLFCRSRHGRSNTAANINPRECRKALSRAYTFIATLTMGVHLIVVGIIFTSHTSDLLPEVSGYHILALTSLTDPPTLALLDPPLSATSSREIVVSFLRWDVYCTCASMVIWASYHLSIVRGSSSTTARGLKALLWGLIGGPIFPALMILWERDDIILGRLEENSWYQKEE</sequence>
<feature type="transmembrane region" description="Helical" evidence="1">
    <location>
        <begin position="319"/>
        <end position="339"/>
    </location>
</feature>
<reference evidence="3 4" key="1">
    <citation type="submission" date="2017-06" db="EMBL/GenBank/DDBJ databases">
        <title>Comparative genomic analysis of Ambrosia Fusariam Clade fungi.</title>
        <authorList>
            <person name="Stajich J.E."/>
            <person name="Carrillo J."/>
            <person name="Kijimoto T."/>
            <person name="Eskalen A."/>
            <person name="O'Donnell K."/>
            <person name="Kasson M."/>
        </authorList>
    </citation>
    <scope>NUCLEOTIDE SEQUENCE [LARGE SCALE GENOMIC DNA]</scope>
    <source>
        <strain evidence="3">UCR3666</strain>
    </source>
</reference>
<evidence type="ECO:0000256" key="2">
    <source>
        <dbReference type="SAM" id="SignalP"/>
    </source>
</evidence>
<keyword evidence="1" id="KW-0812">Transmembrane</keyword>
<feature type="transmembrane region" description="Helical" evidence="1">
    <location>
        <begin position="176"/>
        <end position="198"/>
    </location>
</feature>
<protein>
    <submittedName>
        <fullName evidence="3">Uncharacterized protein</fullName>
    </submittedName>
</protein>
<evidence type="ECO:0000313" key="4">
    <source>
        <dbReference type="Proteomes" id="UP000277212"/>
    </source>
</evidence>
<name>A0A3M2RR49_9HYPO</name>
<dbReference type="Proteomes" id="UP000277212">
    <property type="component" value="Unassembled WGS sequence"/>
</dbReference>
<keyword evidence="1" id="KW-0472">Membrane</keyword>
<evidence type="ECO:0000256" key="1">
    <source>
        <dbReference type="SAM" id="Phobius"/>
    </source>
</evidence>
<keyword evidence="2" id="KW-0732">Signal</keyword>
<feature type="transmembrane region" description="Helical" evidence="1">
    <location>
        <begin position="128"/>
        <end position="156"/>
    </location>
</feature>
<dbReference type="OrthoDB" id="72269at2759"/>
<feature type="transmembrane region" description="Helical" evidence="1">
    <location>
        <begin position="256"/>
        <end position="276"/>
    </location>
</feature>
<feature type="transmembrane region" description="Helical" evidence="1">
    <location>
        <begin position="359"/>
        <end position="377"/>
    </location>
</feature>
<comment type="caution">
    <text evidence="3">The sequence shown here is derived from an EMBL/GenBank/DDBJ whole genome shotgun (WGS) entry which is preliminary data.</text>
</comment>
<evidence type="ECO:0000313" key="3">
    <source>
        <dbReference type="EMBL" id="RMJ07758.1"/>
    </source>
</evidence>
<dbReference type="AlphaFoldDB" id="A0A3M2RR49"/>
<accession>A0A3M2RR49</accession>
<gene>
    <name evidence="3" type="ORF">CDV36_012640</name>
</gene>
<dbReference type="STRING" id="2010991.A0A3M2RR49"/>